<dbReference type="Proteomes" id="UP000050863">
    <property type="component" value="Unassembled WGS sequence"/>
</dbReference>
<dbReference type="STRING" id="280332.CQ12_05535"/>
<gene>
    <name evidence="1" type="ORF">CQ12_05535</name>
</gene>
<evidence type="ECO:0000313" key="2">
    <source>
        <dbReference type="Proteomes" id="UP000050863"/>
    </source>
</evidence>
<organism evidence="1 2">
    <name type="scientific">Bradyrhizobium jicamae</name>
    <dbReference type="NCBI Taxonomy" id="280332"/>
    <lineage>
        <taxon>Bacteria</taxon>
        <taxon>Pseudomonadati</taxon>
        <taxon>Pseudomonadota</taxon>
        <taxon>Alphaproteobacteria</taxon>
        <taxon>Hyphomicrobiales</taxon>
        <taxon>Nitrobacteraceae</taxon>
        <taxon>Bradyrhizobium</taxon>
    </lineage>
</organism>
<reference evidence="1 2" key="1">
    <citation type="submission" date="2014-03" db="EMBL/GenBank/DDBJ databases">
        <title>Bradyrhizobium valentinum sp. nov., isolated from effective nodules of Lupinus mariae-josephae, a lupine endemic of basic-lime soils in Eastern Spain.</title>
        <authorList>
            <person name="Duran D."/>
            <person name="Rey L."/>
            <person name="Navarro A."/>
            <person name="Busquets A."/>
            <person name="Imperial J."/>
            <person name="Ruiz-Argueso T."/>
        </authorList>
    </citation>
    <scope>NUCLEOTIDE SEQUENCE [LARGE SCALE GENOMIC DNA]</scope>
    <source>
        <strain evidence="1 2">PAC68</strain>
    </source>
</reference>
<dbReference type="EMBL" id="LLXZ01000049">
    <property type="protein sequence ID" value="KRR11289.1"/>
    <property type="molecule type" value="Genomic_DNA"/>
</dbReference>
<accession>A0A0R3LTM6</accession>
<evidence type="ECO:0000313" key="1">
    <source>
        <dbReference type="EMBL" id="KRR11289.1"/>
    </source>
</evidence>
<keyword evidence="2" id="KW-1185">Reference proteome</keyword>
<protein>
    <submittedName>
        <fullName evidence="1">Uncharacterized protein</fullName>
    </submittedName>
</protein>
<sequence>MIDTQTTMTDAEPAATATAGIRADLERIGRDLAAVMERLRAMEGEESLASQDDSPPRDLMRPGDVIHEFGIPRSTLHRLCRANPIRNADGFAFFDPVKQRYLISRSRITAFLRRSGTSWDVRPG</sequence>
<dbReference type="AlphaFoldDB" id="A0A0R3LTM6"/>
<proteinExistence type="predicted"/>
<dbReference type="RefSeq" id="WP_057834786.1">
    <property type="nucleotide sequence ID" value="NZ_LLXZ01000049.1"/>
</dbReference>
<name>A0A0R3LTM6_9BRAD</name>
<comment type="caution">
    <text evidence="1">The sequence shown here is derived from an EMBL/GenBank/DDBJ whole genome shotgun (WGS) entry which is preliminary data.</text>
</comment>